<evidence type="ECO:0000313" key="2">
    <source>
        <dbReference type="EMBL" id="RZU49307.1"/>
    </source>
</evidence>
<dbReference type="InterPro" id="IPR051049">
    <property type="entry name" value="Dienelactone_hydrolase-like"/>
</dbReference>
<dbReference type="InterPro" id="IPR029058">
    <property type="entry name" value="AB_hydrolase_fold"/>
</dbReference>
<dbReference type="SUPFAM" id="SSF53474">
    <property type="entry name" value="alpha/beta-Hydrolases"/>
    <property type="match status" value="1"/>
</dbReference>
<dbReference type="InterPro" id="IPR002925">
    <property type="entry name" value="Dienelactn_hydro"/>
</dbReference>
<dbReference type="PANTHER" id="PTHR46623:SF6">
    <property type="entry name" value="ALPHA_BETA-HYDROLASES SUPERFAMILY PROTEIN"/>
    <property type="match status" value="1"/>
</dbReference>
<reference evidence="2 3" key="1">
    <citation type="submission" date="2019-02" db="EMBL/GenBank/DDBJ databases">
        <title>Sequencing the genomes of 1000 actinobacteria strains.</title>
        <authorList>
            <person name="Klenk H.-P."/>
        </authorList>
    </citation>
    <scope>NUCLEOTIDE SEQUENCE [LARGE SCALE GENOMIC DNA]</scope>
    <source>
        <strain evidence="2 3">DSM 45162</strain>
    </source>
</reference>
<name>A0A4Q7ZF14_9ACTN</name>
<protein>
    <submittedName>
        <fullName evidence="2">Carboxymethylenebutenolidase</fullName>
    </submittedName>
</protein>
<accession>A0A4Q7ZF14</accession>
<dbReference type="Proteomes" id="UP000292564">
    <property type="component" value="Unassembled WGS sequence"/>
</dbReference>
<organism evidence="2 3">
    <name type="scientific">Krasilnikovia cinnamomea</name>
    <dbReference type="NCBI Taxonomy" id="349313"/>
    <lineage>
        <taxon>Bacteria</taxon>
        <taxon>Bacillati</taxon>
        <taxon>Actinomycetota</taxon>
        <taxon>Actinomycetes</taxon>
        <taxon>Micromonosporales</taxon>
        <taxon>Micromonosporaceae</taxon>
        <taxon>Krasilnikovia</taxon>
    </lineage>
</organism>
<dbReference type="GO" id="GO:0016787">
    <property type="term" value="F:hydrolase activity"/>
    <property type="evidence" value="ECO:0007669"/>
    <property type="project" value="InterPro"/>
</dbReference>
<dbReference type="Gene3D" id="3.40.50.1820">
    <property type="entry name" value="alpha/beta hydrolase"/>
    <property type="match status" value="1"/>
</dbReference>
<dbReference type="PANTHER" id="PTHR46623">
    <property type="entry name" value="CARBOXYMETHYLENEBUTENOLIDASE-RELATED"/>
    <property type="match status" value="1"/>
</dbReference>
<dbReference type="RefSeq" id="WP_130508411.1">
    <property type="nucleotide sequence ID" value="NZ_SHKY01000001.1"/>
</dbReference>
<keyword evidence="3" id="KW-1185">Reference proteome</keyword>
<dbReference type="OrthoDB" id="9787933at2"/>
<proteinExistence type="predicted"/>
<dbReference type="Pfam" id="PF01738">
    <property type="entry name" value="DLH"/>
    <property type="match status" value="1"/>
</dbReference>
<gene>
    <name evidence="2" type="ORF">EV385_1049</name>
</gene>
<evidence type="ECO:0000313" key="3">
    <source>
        <dbReference type="Proteomes" id="UP000292564"/>
    </source>
</evidence>
<dbReference type="AlphaFoldDB" id="A0A4Q7ZF14"/>
<feature type="domain" description="Dienelactone hydrolase" evidence="1">
    <location>
        <begin position="19"/>
        <end position="238"/>
    </location>
</feature>
<dbReference type="EMBL" id="SHKY01000001">
    <property type="protein sequence ID" value="RZU49307.1"/>
    <property type="molecule type" value="Genomic_DNA"/>
</dbReference>
<sequence>MGFVDLSEASAANAGSPTLRAYVATPPGDGPWPGMLVIHESFGLTDVVLRHADRLAAAGYLTLAIDLYSAGGMRRCLVSTVRAARRGEGRAFTDLETGRGWLTASPQCTGKVGVIGFCLGGNFALMLAGTGRYDAAAPNYGELPRDLDGTMAGACPVVASYAGRDWLRGSAPKLTAALTRAGVPHDVKEYPAAGHSFLNEGPTGPKILWPLMRMAKIGPEPGSAADAWQRIESFFAEHLR</sequence>
<comment type="caution">
    <text evidence="2">The sequence shown here is derived from an EMBL/GenBank/DDBJ whole genome shotgun (WGS) entry which is preliminary data.</text>
</comment>
<evidence type="ECO:0000259" key="1">
    <source>
        <dbReference type="Pfam" id="PF01738"/>
    </source>
</evidence>